<feature type="compositionally biased region" description="Basic and acidic residues" evidence="1">
    <location>
        <begin position="34"/>
        <end position="43"/>
    </location>
</feature>
<feature type="region of interest" description="Disordered" evidence="1">
    <location>
        <begin position="1"/>
        <end position="20"/>
    </location>
</feature>
<reference evidence="2 3" key="1">
    <citation type="submission" date="2019-05" db="EMBL/GenBank/DDBJ databases">
        <title>Pseudorhodobacter turbinis sp. nov., isolated from the gut of the Korean turban shell.</title>
        <authorList>
            <person name="Jeong Y.-S."/>
            <person name="Kang W.-R."/>
            <person name="Bae J.-W."/>
        </authorList>
    </citation>
    <scope>NUCLEOTIDE SEQUENCE [LARGE SCALE GENOMIC DNA]</scope>
    <source>
        <strain evidence="2 3">S12M18</strain>
        <plasmid evidence="2 3">unnamed1</plasmid>
    </source>
</reference>
<evidence type="ECO:0000313" key="3">
    <source>
        <dbReference type="Proteomes" id="UP000298631"/>
    </source>
</evidence>
<sequence>MQGYASPEKTSISKESYESENAGLCTDVQNDARTGGEDWHKSDTSGSLGVHDLDTKNPGALAGASGAYWNGYSLSEIEYQTNLHPAMALTLAIVKCVKAGYRVEACEIISGALEEYALDMPIAPMFGIMDQASFWADMSTQDEAKAYALACYNRMTPANRAAFLGYVRRAQ</sequence>
<accession>A0A4P8EKS0</accession>
<protein>
    <submittedName>
        <fullName evidence="2">Uncharacterized protein</fullName>
    </submittedName>
</protein>
<evidence type="ECO:0000313" key="2">
    <source>
        <dbReference type="EMBL" id="QCO57638.1"/>
    </source>
</evidence>
<geneLocation type="plasmid" evidence="2 3">
    <name>unnamed1</name>
</geneLocation>
<dbReference type="RefSeq" id="WP_137195430.1">
    <property type="nucleotide sequence ID" value="NZ_CP039965.1"/>
</dbReference>
<gene>
    <name evidence="2" type="ORF">EOK75_18250</name>
</gene>
<name>A0A4P8EKS0_9RHOB</name>
<dbReference type="Proteomes" id="UP000298631">
    <property type="component" value="Plasmid unnamed1"/>
</dbReference>
<dbReference type="AlphaFoldDB" id="A0A4P8EKS0"/>
<dbReference type="EMBL" id="CP039965">
    <property type="protein sequence ID" value="QCO57638.1"/>
    <property type="molecule type" value="Genomic_DNA"/>
</dbReference>
<feature type="region of interest" description="Disordered" evidence="1">
    <location>
        <begin position="29"/>
        <end position="50"/>
    </location>
</feature>
<keyword evidence="3" id="KW-1185">Reference proteome</keyword>
<evidence type="ECO:0000256" key="1">
    <source>
        <dbReference type="SAM" id="MobiDB-lite"/>
    </source>
</evidence>
<dbReference type="KEGG" id="pseb:EOK75_18250"/>
<dbReference type="OrthoDB" id="7874140at2"/>
<proteinExistence type="predicted"/>
<organism evidence="2 3">
    <name type="scientific">Pseudorhodobacter turbinis</name>
    <dbReference type="NCBI Taxonomy" id="2500533"/>
    <lineage>
        <taxon>Bacteria</taxon>
        <taxon>Pseudomonadati</taxon>
        <taxon>Pseudomonadota</taxon>
        <taxon>Alphaproteobacteria</taxon>
        <taxon>Rhodobacterales</taxon>
        <taxon>Paracoccaceae</taxon>
        <taxon>Pseudorhodobacter</taxon>
    </lineage>
</organism>
<keyword evidence="2" id="KW-0614">Plasmid</keyword>